<keyword evidence="4 5" id="KW-0472">Membrane</keyword>
<proteinExistence type="predicted"/>
<keyword evidence="2 5" id="KW-0812">Transmembrane</keyword>
<feature type="transmembrane region" description="Helical" evidence="5">
    <location>
        <begin position="272"/>
        <end position="291"/>
    </location>
</feature>
<feature type="transmembrane region" description="Helical" evidence="5">
    <location>
        <begin position="112"/>
        <end position="132"/>
    </location>
</feature>
<sequence>MLWALMAGVTGTATLAAVKIWQLGSYPAYDLDWQHGPGTYSTYLSLAFPFLLYLLLQPAQRRIPFKPTWLLLPIFLFAGYATLNRMFWLAAGVVLLVFLALLTFNRSKSISLRSLVSLATVLAIASVLFVNVSKDHPASAASASINSKSSPLDHVMESFRHSERYQIWQYWTEHIAERPLAGVGFGRDLPHNVYTKPPDWPDGFFAHAHNVFLNYALQMGLPGLVALLILLAALIRTFWRFYQSPHEETRLVGICGLALIASFVTKNMTDDFFWRGDGLLFWSLVGMLLGYGTRSTMRVESST</sequence>
<organism evidence="7 8">
    <name type="scientific">Sulfuricella denitrificans (strain DSM 22764 / NBRC 105220 / skB26)</name>
    <dbReference type="NCBI Taxonomy" id="1163617"/>
    <lineage>
        <taxon>Bacteria</taxon>
        <taxon>Pseudomonadati</taxon>
        <taxon>Pseudomonadota</taxon>
        <taxon>Betaproteobacteria</taxon>
        <taxon>Nitrosomonadales</taxon>
        <taxon>Sulfuricellaceae</taxon>
        <taxon>Sulfuricella</taxon>
    </lineage>
</organism>
<evidence type="ECO:0000256" key="5">
    <source>
        <dbReference type="SAM" id="Phobius"/>
    </source>
</evidence>
<feature type="transmembrane region" description="Helical" evidence="5">
    <location>
        <begin position="219"/>
        <end position="239"/>
    </location>
</feature>
<dbReference type="InterPro" id="IPR007016">
    <property type="entry name" value="O-antigen_ligase-rel_domated"/>
</dbReference>
<accession>S6ABD4</accession>
<dbReference type="eggNOG" id="COG3307">
    <property type="taxonomic scope" value="Bacteria"/>
</dbReference>
<feature type="domain" description="O-antigen ligase-related" evidence="6">
    <location>
        <begin position="74"/>
        <end position="228"/>
    </location>
</feature>
<feature type="transmembrane region" description="Helical" evidence="5">
    <location>
        <begin position="63"/>
        <end position="81"/>
    </location>
</feature>
<evidence type="ECO:0000259" key="6">
    <source>
        <dbReference type="Pfam" id="PF04932"/>
    </source>
</evidence>
<evidence type="ECO:0000313" key="8">
    <source>
        <dbReference type="Proteomes" id="UP000015559"/>
    </source>
</evidence>
<keyword evidence="8" id="KW-1185">Reference proteome</keyword>
<name>S6ABD4_SULDS</name>
<dbReference type="Pfam" id="PF04932">
    <property type="entry name" value="Wzy_C"/>
    <property type="match status" value="1"/>
</dbReference>
<feature type="transmembrane region" description="Helical" evidence="5">
    <location>
        <begin position="40"/>
        <end position="56"/>
    </location>
</feature>
<dbReference type="RefSeq" id="WP_009207369.1">
    <property type="nucleotide sequence ID" value="NC_022357.1"/>
</dbReference>
<dbReference type="HOGENOM" id="CLU_918055_0_0_4"/>
<keyword evidence="3 5" id="KW-1133">Transmembrane helix</keyword>
<dbReference type="Proteomes" id="UP000015559">
    <property type="component" value="Chromosome"/>
</dbReference>
<dbReference type="PANTHER" id="PTHR37422">
    <property type="entry name" value="TEICHURONIC ACID BIOSYNTHESIS PROTEIN TUAE"/>
    <property type="match status" value="1"/>
</dbReference>
<feature type="transmembrane region" description="Helical" evidence="5">
    <location>
        <begin position="251"/>
        <end position="266"/>
    </location>
</feature>
<evidence type="ECO:0000313" key="7">
    <source>
        <dbReference type="EMBL" id="BAN36670.1"/>
    </source>
</evidence>
<dbReference type="PANTHER" id="PTHR37422:SF13">
    <property type="entry name" value="LIPOPOLYSACCHARIDE BIOSYNTHESIS PROTEIN PA4999-RELATED"/>
    <property type="match status" value="1"/>
</dbReference>
<reference evidence="7 8" key="1">
    <citation type="journal article" date="2012" name="Appl. Environ. Microbiol.">
        <title>Draft genome sequence of a psychrotolerant sulfur-oxidizing bacterium, Sulfuricella denitrificans skB26, and proteomic insights into cold adaptation.</title>
        <authorList>
            <person name="Watanabe T."/>
            <person name="Kojima H."/>
            <person name="Fukui M."/>
        </authorList>
    </citation>
    <scope>NUCLEOTIDE SEQUENCE [LARGE SCALE GENOMIC DNA]</scope>
    <source>
        <strain evidence="8">skB26</strain>
    </source>
</reference>
<comment type="subcellular location">
    <subcellularLocation>
        <location evidence="1">Membrane</location>
        <topology evidence="1">Multi-pass membrane protein</topology>
    </subcellularLocation>
</comment>
<evidence type="ECO:0000256" key="2">
    <source>
        <dbReference type="ARBA" id="ARBA00022692"/>
    </source>
</evidence>
<dbReference type="GO" id="GO:0016020">
    <property type="term" value="C:membrane"/>
    <property type="evidence" value="ECO:0007669"/>
    <property type="project" value="UniProtKB-SubCell"/>
</dbReference>
<dbReference type="KEGG" id="sdr:SCD_n02871"/>
<dbReference type="InterPro" id="IPR051533">
    <property type="entry name" value="WaaL-like"/>
</dbReference>
<feature type="transmembrane region" description="Helical" evidence="5">
    <location>
        <begin position="87"/>
        <end position="105"/>
    </location>
</feature>
<gene>
    <name evidence="7" type="ORF">SCD_n02871</name>
</gene>
<dbReference type="AlphaFoldDB" id="S6ABD4"/>
<evidence type="ECO:0000256" key="3">
    <source>
        <dbReference type="ARBA" id="ARBA00022989"/>
    </source>
</evidence>
<dbReference type="EMBL" id="AP013066">
    <property type="protein sequence ID" value="BAN36670.1"/>
    <property type="molecule type" value="Genomic_DNA"/>
</dbReference>
<evidence type="ECO:0000256" key="4">
    <source>
        <dbReference type="ARBA" id="ARBA00023136"/>
    </source>
</evidence>
<evidence type="ECO:0000256" key="1">
    <source>
        <dbReference type="ARBA" id="ARBA00004141"/>
    </source>
</evidence>
<dbReference type="STRING" id="1163617.SCD_n02871"/>
<protein>
    <recommendedName>
        <fullName evidence="6">O-antigen ligase-related domain-containing protein</fullName>
    </recommendedName>
</protein>